<protein>
    <submittedName>
        <fullName evidence="1">Uncharacterized protein</fullName>
    </submittedName>
</protein>
<comment type="caution">
    <text evidence="1">The sequence shown here is derived from an EMBL/GenBank/DDBJ whole genome shotgun (WGS) entry which is preliminary data.</text>
</comment>
<evidence type="ECO:0000313" key="2">
    <source>
        <dbReference type="Proteomes" id="UP001221757"/>
    </source>
</evidence>
<reference evidence="1" key="1">
    <citation type="submission" date="2023-03" db="EMBL/GenBank/DDBJ databases">
        <title>Massive genome expansion in bonnet fungi (Mycena s.s.) driven by repeated elements and novel gene families across ecological guilds.</title>
        <authorList>
            <consortium name="Lawrence Berkeley National Laboratory"/>
            <person name="Harder C.B."/>
            <person name="Miyauchi S."/>
            <person name="Viragh M."/>
            <person name="Kuo A."/>
            <person name="Thoen E."/>
            <person name="Andreopoulos B."/>
            <person name="Lu D."/>
            <person name="Skrede I."/>
            <person name="Drula E."/>
            <person name="Henrissat B."/>
            <person name="Morin E."/>
            <person name="Kohler A."/>
            <person name="Barry K."/>
            <person name="LaButti K."/>
            <person name="Morin E."/>
            <person name="Salamov A."/>
            <person name="Lipzen A."/>
            <person name="Mereny Z."/>
            <person name="Hegedus B."/>
            <person name="Baldrian P."/>
            <person name="Stursova M."/>
            <person name="Weitz H."/>
            <person name="Taylor A."/>
            <person name="Grigoriev I.V."/>
            <person name="Nagy L.G."/>
            <person name="Martin F."/>
            <person name="Kauserud H."/>
        </authorList>
    </citation>
    <scope>NUCLEOTIDE SEQUENCE</scope>
    <source>
        <strain evidence="1">CBHHK067</strain>
    </source>
</reference>
<evidence type="ECO:0000313" key="1">
    <source>
        <dbReference type="EMBL" id="KAJ7710655.1"/>
    </source>
</evidence>
<proteinExistence type="predicted"/>
<name>A0AAD7H2W9_MYCRO</name>
<accession>A0AAD7H2W9</accession>
<dbReference type="AlphaFoldDB" id="A0AAD7H2W9"/>
<organism evidence="1 2">
    <name type="scientific">Mycena rosella</name>
    <name type="common">Pink bonnet</name>
    <name type="synonym">Agaricus rosellus</name>
    <dbReference type="NCBI Taxonomy" id="1033263"/>
    <lineage>
        <taxon>Eukaryota</taxon>
        <taxon>Fungi</taxon>
        <taxon>Dikarya</taxon>
        <taxon>Basidiomycota</taxon>
        <taxon>Agaricomycotina</taxon>
        <taxon>Agaricomycetes</taxon>
        <taxon>Agaricomycetidae</taxon>
        <taxon>Agaricales</taxon>
        <taxon>Marasmiineae</taxon>
        <taxon>Mycenaceae</taxon>
        <taxon>Mycena</taxon>
    </lineage>
</organism>
<dbReference type="Proteomes" id="UP001221757">
    <property type="component" value="Unassembled WGS sequence"/>
</dbReference>
<keyword evidence="2" id="KW-1185">Reference proteome</keyword>
<sequence length="251" mass="28855">MRTQIRIIWGGMRLWPTRPAIKTFHIALAGFPTRPSLDSNPPAGQPIAPLSPSPSCGSLPAALLSFIHDGLPQKSRIAPHHSPHRPLRKFRLSGAIKSGRDATRSSAPSFTRHSLPRGDLRSYLHVLPVVGESLTHLIRARPCKSFMFHDHGGRYSKIGRRSARRHFQDSRVMFPRLPPRTLQLAETLRESTRHLPLSSFSYLQVESSLYRRRYNKSRLDRFKPDRHFHANRSGHQLRRRQVHHTCRWPPL</sequence>
<dbReference type="EMBL" id="JARKIE010000001">
    <property type="protein sequence ID" value="KAJ7710655.1"/>
    <property type="molecule type" value="Genomic_DNA"/>
</dbReference>
<gene>
    <name evidence="1" type="ORF">B0H17DRAFT_4138</name>
</gene>